<dbReference type="PANTHER" id="PTHR16189">
    <property type="entry name" value="TRANSMEMBRANE PROTEIN 104-RELATED"/>
    <property type="match status" value="1"/>
</dbReference>
<evidence type="ECO:0000256" key="1">
    <source>
        <dbReference type="SAM" id="MobiDB-lite"/>
    </source>
</evidence>
<feature type="region of interest" description="Disordered" evidence="1">
    <location>
        <begin position="15"/>
        <end position="40"/>
    </location>
</feature>
<keyword evidence="2" id="KW-0472">Membrane</keyword>
<feature type="region of interest" description="Disordered" evidence="1">
    <location>
        <begin position="1378"/>
        <end position="1593"/>
    </location>
</feature>
<feature type="region of interest" description="Disordered" evidence="1">
    <location>
        <begin position="1114"/>
        <end position="1133"/>
    </location>
</feature>
<feature type="transmembrane region" description="Helical" evidence="2">
    <location>
        <begin position="2008"/>
        <end position="2028"/>
    </location>
</feature>
<proteinExistence type="predicted"/>
<feature type="region of interest" description="Disordered" evidence="1">
    <location>
        <begin position="1613"/>
        <end position="1649"/>
    </location>
</feature>
<feature type="compositionally biased region" description="Low complexity" evidence="1">
    <location>
        <begin position="1503"/>
        <end position="1514"/>
    </location>
</feature>
<dbReference type="OrthoDB" id="332345at2759"/>
<reference evidence="3 4" key="1">
    <citation type="submission" date="2017-09" db="EMBL/GenBank/DDBJ databases">
        <title>Genome sequencing of Besnoitia besnoiti strain Bb-Ger1.</title>
        <authorList>
            <person name="Schares G."/>
            <person name="Venepally P."/>
            <person name="Lorenzi H.A."/>
        </authorList>
    </citation>
    <scope>NUCLEOTIDE SEQUENCE [LARGE SCALE GENOMIC DNA]</scope>
    <source>
        <strain evidence="3 4">Bb-Ger1</strain>
    </source>
</reference>
<feature type="transmembrane region" description="Helical" evidence="2">
    <location>
        <begin position="929"/>
        <end position="951"/>
    </location>
</feature>
<feature type="compositionally biased region" description="Basic and acidic residues" evidence="1">
    <location>
        <begin position="1420"/>
        <end position="1432"/>
    </location>
</feature>
<keyword evidence="2" id="KW-0812">Transmembrane</keyword>
<evidence type="ECO:0000313" key="4">
    <source>
        <dbReference type="Proteomes" id="UP000224006"/>
    </source>
</evidence>
<comment type="caution">
    <text evidence="3">The sequence shown here is derived from an EMBL/GenBank/DDBJ whole genome shotgun (WGS) entry which is preliminary data.</text>
</comment>
<accession>A0A2A9M680</accession>
<feature type="region of interest" description="Disordered" evidence="1">
    <location>
        <begin position="1673"/>
        <end position="1693"/>
    </location>
</feature>
<feature type="transmembrane region" description="Helical" evidence="2">
    <location>
        <begin position="2170"/>
        <end position="2190"/>
    </location>
</feature>
<dbReference type="Proteomes" id="UP000224006">
    <property type="component" value="Unassembled WGS sequence"/>
</dbReference>
<feature type="transmembrane region" description="Helical" evidence="2">
    <location>
        <begin position="430"/>
        <end position="458"/>
    </location>
</feature>
<feature type="transmembrane region" description="Helical" evidence="2">
    <location>
        <begin position="102"/>
        <end position="120"/>
    </location>
</feature>
<name>A0A2A9M680_BESBE</name>
<feature type="compositionally biased region" description="Polar residues" evidence="1">
    <location>
        <begin position="1447"/>
        <end position="1458"/>
    </location>
</feature>
<feature type="compositionally biased region" description="Polar residues" evidence="1">
    <location>
        <begin position="1861"/>
        <end position="1873"/>
    </location>
</feature>
<dbReference type="VEuPathDB" id="ToxoDB:BESB_071300"/>
<dbReference type="PANTHER" id="PTHR16189:SF3">
    <property type="entry name" value="AMINO ACID TRANSPORTER TRANSMEMBRANE DOMAIN-CONTAINING PROTEIN"/>
    <property type="match status" value="1"/>
</dbReference>
<evidence type="ECO:0000313" key="3">
    <source>
        <dbReference type="EMBL" id="PFH33978.1"/>
    </source>
</evidence>
<gene>
    <name evidence="3" type="ORF">BESB_071300</name>
</gene>
<feature type="compositionally biased region" description="Basic and acidic residues" evidence="1">
    <location>
        <begin position="1526"/>
        <end position="1547"/>
    </location>
</feature>
<dbReference type="KEGG" id="bbes:BESB_071300"/>
<evidence type="ECO:0008006" key="5">
    <source>
        <dbReference type="Google" id="ProtNLM"/>
    </source>
</evidence>
<dbReference type="GeneID" id="40312056"/>
<feature type="compositionally biased region" description="Basic and acidic residues" evidence="1">
    <location>
        <begin position="278"/>
        <end position="300"/>
    </location>
</feature>
<feature type="transmembrane region" description="Helical" evidence="2">
    <location>
        <begin position="382"/>
        <end position="410"/>
    </location>
</feature>
<organism evidence="3 4">
    <name type="scientific">Besnoitia besnoiti</name>
    <name type="common">Apicomplexan protozoan</name>
    <dbReference type="NCBI Taxonomy" id="94643"/>
    <lineage>
        <taxon>Eukaryota</taxon>
        <taxon>Sar</taxon>
        <taxon>Alveolata</taxon>
        <taxon>Apicomplexa</taxon>
        <taxon>Conoidasida</taxon>
        <taxon>Coccidia</taxon>
        <taxon>Eucoccidiorida</taxon>
        <taxon>Eimeriorina</taxon>
        <taxon>Sarcocystidae</taxon>
        <taxon>Besnoitia</taxon>
    </lineage>
</organism>
<feature type="compositionally biased region" description="Polar residues" evidence="1">
    <location>
        <begin position="1637"/>
        <end position="1647"/>
    </location>
</feature>
<feature type="transmembrane region" description="Helical" evidence="2">
    <location>
        <begin position="132"/>
        <end position="154"/>
    </location>
</feature>
<feature type="region of interest" description="Disordered" evidence="1">
    <location>
        <begin position="1731"/>
        <end position="1876"/>
    </location>
</feature>
<feature type="transmembrane region" description="Helical" evidence="2">
    <location>
        <begin position="889"/>
        <end position="908"/>
    </location>
</feature>
<dbReference type="STRING" id="94643.A0A2A9M680"/>
<dbReference type="EMBL" id="NWUJ01000007">
    <property type="protein sequence ID" value="PFH33978.1"/>
    <property type="molecule type" value="Genomic_DNA"/>
</dbReference>
<keyword evidence="2" id="KW-1133">Transmembrane helix</keyword>
<feature type="region of interest" description="Disordered" evidence="1">
    <location>
        <begin position="1045"/>
        <end position="1099"/>
    </location>
</feature>
<feature type="transmembrane region" description="Helical" evidence="2">
    <location>
        <begin position="656"/>
        <end position="674"/>
    </location>
</feature>
<evidence type="ECO:0000256" key="2">
    <source>
        <dbReference type="SAM" id="Phobius"/>
    </source>
</evidence>
<feature type="transmembrane region" description="Helical" evidence="2">
    <location>
        <begin position="2040"/>
        <end position="2066"/>
    </location>
</feature>
<feature type="compositionally biased region" description="Acidic residues" evidence="1">
    <location>
        <begin position="1382"/>
        <end position="1391"/>
    </location>
</feature>
<feature type="region of interest" description="Disordered" evidence="1">
    <location>
        <begin position="620"/>
        <end position="640"/>
    </location>
</feature>
<feature type="transmembrane region" description="Helical" evidence="2">
    <location>
        <begin position="847"/>
        <end position="869"/>
    </location>
</feature>
<feature type="region of interest" description="Disordered" evidence="1">
    <location>
        <begin position="271"/>
        <end position="313"/>
    </location>
</feature>
<feature type="region of interest" description="Disordered" evidence="1">
    <location>
        <begin position="1333"/>
        <end position="1366"/>
    </location>
</feature>
<protein>
    <recommendedName>
        <fullName evidence="5">Transmembrane amino acid transporter</fullName>
    </recommendedName>
</protein>
<feature type="transmembrane region" description="Helical" evidence="2">
    <location>
        <begin position="1983"/>
        <end position="2002"/>
    </location>
</feature>
<dbReference type="RefSeq" id="XP_029217987.1">
    <property type="nucleotide sequence ID" value="XM_029365503.1"/>
</dbReference>
<feature type="transmembrane region" description="Helical" evidence="2">
    <location>
        <begin position="686"/>
        <end position="707"/>
    </location>
</feature>
<sequence length="2209" mass="229968">MSRRVSGVLAWLGGAAGDGNDVAGAERPAEQEGNSFRARGATAFAGGGQREAGEPERRKSFFSWFPFHRKASADDASKGRAPAFERRRKRYRTVSWKYKKSIGIYASFVFVCNQILASGLTSMPLTLIDFGWLPSLLMNLLFCCLSSMCSLLLLRSVTLIENNQNFDERFEYSATVRHFLAPMNAPSAQSARPSAPVFGGLEDARAAGGSLSSLASSASPPSARFADFVRHHAGPAPLLRHVLRLVSRRSSSLSSSSAACAAQLAESAATAQAGLERSGSEAGRHEKTEPGEGGGEDAKKGAASPDGEGMHSITRGRASWKSLLAGAASWLSLRKWCLWLGHVWTDLYDRTLQNVHGVITRAPPLLPQSFPRTFTMLLHLNTFLSTCSAALLVAYCIDCLLLRVFSFTVFVPLLPTDVNPFQSLCGALEWLGALSALLLRPVFALVQALTSLVSAVLFGQRSLGALFGPWLPQWVSLASLASSLGLDSGAAAGELLGQLQGEQEGVWLSVSLFLSAIGGTLSAPLSVIGAFFPAGLAALLQSLSQAFLNGYTDGSQPKPYAVPALPFLYALPSQTQIEEVFSGVCTPSCGADQAPAPSSLMPTALTRFFLSGGGGAAAEGLSPSVAEGSSGPTNATPSLPGGDSTAGACAPCVDHMGVTLGYVITAGICLHLAASDLQDNMQLQFLSFGAIIAAVFQITASAAFVLLRVSPAGLLPSLVSPFSAASAPRLGTGGVGAELGPSRTAAFGSPAHTDLTGALSDKRRLATAPEGLTGPPKIPFAPHAPPKAAPARSAASAFLSSPWPAAIVRGSGMGSLVSTFVDAYSFSNALPSWANEIKDDVPVTRTIFTSTAFSCTIYFLFGFFCAAAFPAPSASSNVLAAMLPECSSFVAVACICFFHVFALLPSVATGQISCRYDLINMAICMDKQSAFFTASTLPWLLYWLLTFSPVFALPSSLLTLSTNVLLNFAAPALVFIYALHATAGTDAFPEPESLGDDETEAAHADRLQLAQKGLQVGEGGDGGDVPLGVPDFRCLSLASSSGAASTYSPADSPSHAHEASRLGRGPTAPGSLLLPHASLQPEGKEASSPGSSPLVHPPCGLGDSLVSTVADSAGSVSFPPAGRRDSRDAGALSKAGSGLQSCLKVSSATLADPRSRGRKKTFLVQPKSLGVFGADGLESRRDSGGELCAASALGAHTRSLESSSTARCLEDVGGSTGDLLSLREGASPSLKRAQSSHDVAGLRSAATGLGHEGSAHAGVKSGALSTTSSMEVSRGNALPPGSAGSSLAPTPSGASSMGRVSGAVAGGGCARSREVQRQLHEWLQEYSRQMPDSEVAQLLQQQQKEEEEEQRRLREGEEEDSLRKKQLGNAWLRRQALGEAASGDDAEEEEPAPATATAGEGGGGGSEPPPPITGEAEEPCECREGEEKKEAGAGDVPGRVSLPTPPASATQRADSLQSLKDEEAQGRSASVRSVVPVIHLLRPPSAGLDEASAVGEMPSLALSEGGSPAAGDSGDASRHQPTASAEEERQCQPESTARRPESAQLEEREAEETYLEAMAPPEQPSGGGEPVQSAETSQLAPGEIPVEFASASEASRFVRRAVKTSRIDPAAAALQARRKVKEQQRAEEAQQRAEAEGSSQDADNTENGIEKGADVAAACPCSPCLSAAPLLSPRSLSSLSPSSPFSASSSHAAEVLGPGEIPVEFAPASAASQSVCHAGKTARIDSVATALKRKKLEKKRQLAEQERYANAAIDEPPTLQHAAAEEEVRDEEKADEEKADEEKADEEKKATDGPQDTEAPRSGELGPKRGDSLSRERERQPPPCAVSPDARTKPGAAHVEERKSLGFEVSDAGDWRPESPVSMTTVPRLSASSCDGGGLKRADATAEAEASVFLWAFVRQATGGLWSPNLRESVPSPRQGEEASRLVRYSTKCSALLQSWLCSGAAKAGQRKTSVMSNASCAEEPVAPRVAVFRALPTREQKLVATYVLLVMICFCAFAALAEDVSDVVETACVFASTWAIVLFRFLFGSVCGRAWQALAAAGGVLAGAVPPTVSAGASALVAWLASTCGPCVALGSLWRVLPSSALLESVTLHLRALAALAAERARGTVFARVCTSLCRLWTVCTAALFDGMMASQSTALAGAGAVPADGASAPEDGGDGDEGLLSFEAFFLCLFSLVVAATPLLLYVSPKRQKERKRKLLSAIPTRS</sequence>
<feature type="compositionally biased region" description="Polar residues" evidence="1">
    <location>
        <begin position="1283"/>
        <end position="1295"/>
    </location>
</feature>
<feature type="region of interest" description="Disordered" evidence="1">
    <location>
        <begin position="1251"/>
        <end position="1306"/>
    </location>
</feature>
<feature type="compositionally biased region" description="Basic and acidic residues" evidence="1">
    <location>
        <begin position="1763"/>
        <end position="1776"/>
    </location>
</feature>
<keyword evidence="4" id="KW-1185">Reference proteome</keyword>
<feature type="compositionally biased region" description="Basic and acidic residues" evidence="1">
    <location>
        <begin position="1798"/>
        <end position="1820"/>
    </location>
</feature>
<feature type="compositionally biased region" description="Basic and acidic residues" evidence="1">
    <location>
        <begin position="1621"/>
        <end position="1635"/>
    </location>
</feature>